<evidence type="ECO:0000313" key="2">
    <source>
        <dbReference type="EMBL" id="KAK9984202.1"/>
    </source>
</evidence>
<accession>A0AAW2BGL0</accession>
<proteinExistence type="predicted"/>
<dbReference type="AlphaFoldDB" id="A0AAW2BGL0"/>
<keyword evidence="3" id="KW-1185">Reference proteome</keyword>
<feature type="region of interest" description="Disordered" evidence="1">
    <location>
        <begin position="1"/>
        <end position="21"/>
    </location>
</feature>
<dbReference type="EMBL" id="JAZDWU010000012">
    <property type="protein sequence ID" value="KAK9984202.1"/>
    <property type="molecule type" value="Genomic_DNA"/>
</dbReference>
<dbReference type="Proteomes" id="UP001459277">
    <property type="component" value="Unassembled WGS sequence"/>
</dbReference>
<comment type="caution">
    <text evidence="2">The sequence shown here is derived from an EMBL/GenBank/DDBJ whole genome shotgun (WGS) entry which is preliminary data.</text>
</comment>
<evidence type="ECO:0000256" key="1">
    <source>
        <dbReference type="SAM" id="MobiDB-lite"/>
    </source>
</evidence>
<evidence type="ECO:0000313" key="3">
    <source>
        <dbReference type="Proteomes" id="UP001459277"/>
    </source>
</evidence>
<gene>
    <name evidence="2" type="ORF">SO802_033727</name>
</gene>
<name>A0AAW2BGL0_9ROSI</name>
<sequence>MFQRPKEDPPSPSFDPSKKYENHFEAKGHNLEECYHLRDRVLHLINNKLIQFDNVAAPNIITNPLPPHQERNVNASITIEERVLNFSSLSFPWKAMLRALFQESHLYLKDMGTPGFD</sequence>
<evidence type="ECO:0008006" key="4">
    <source>
        <dbReference type="Google" id="ProtNLM"/>
    </source>
</evidence>
<organism evidence="2 3">
    <name type="scientific">Lithocarpus litseifolius</name>
    <dbReference type="NCBI Taxonomy" id="425828"/>
    <lineage>
        <taxon>Eukaryota</taxon>
        <taxon>Viridiplantae</taxon>
        <taxon>Streptophyta</taxon>
        <taxon>Embryophyta</taxon>
        <taxon>Tracheophyta</taxon>
        <taxon>Spermatophyta</taxon>
        <taxon>Magnoliopsida</taxon>
        <taxon>eudicotyledons</taxon>
        <taxon>Gunneridae</taxon>
        <taxon>Pentapetalae</taxon>
        <taxon>rosids</taxon>
        <taxon>fabids</taxon>
        <taxon>Fagales</taxon>
        <taxon>Fagaceae</taxon>
        <taxon>Lithocarpus</taxon>
    </lineage>
</organism>
<reference evidence="2 3" key="1">
    <citation type="submission" date="2024-01" db="EMBL/GenBank/DDBJ databases">
        <title>A telomere-to-telomere, gap-free genome of sweet tea (Lithocarpus litseifolius).</title>
        <authorList>
            <person name="Zhou J."/>
        </authorList>
    </citation>
    <scope>NUCLEOTIDE SEQUENCE [LARGE SCALE GENOMIC DNA]</scope>
    <source>
        <strain evidence="2">Zhou-2022a</strain>
        <tissue evidence="2">Leaf</tissue>
    </source>
</reference>
<protein>
    <recommendedName>
        <fullName evidence="4">Reverse transcriptase domain-containing protein</fullName>
    </recommendedName>
</protein>